<evidence type="ECO:0000259" key="8">
    <source>
        <dbReference type="Pfam" id="PF00728"/>
    </source>
</evidence>
<dbReference type="InterPro" id="IPR029019">
    <property type="entry name" value="HEX_eukaryotic_N"/>
</dbReference>
<keyword evidence="6" id="KW-0326">Glycosidase</keyword>
<feature type="domain" description="Glycoside hydrolase family 20 catalytic" evidence="8">
    <location>
        <begin position="249"/>
        <end position="402"/>
    </location>
</feature>
<dbReference type="Gene3D" id="3.30.379.10">
    <property type="entry name" value="Chitobiase/beta-hexosaminidase domain 2-like"/>
    <property type="match status" value="1"/>
</dbReference>
<protein>
    <recommendedName>
        <fullName evidence="3">beta-N-acetylhexosaminidase</fullName>
        <ecNumber evidence="3">3.2.1.52</ecNumber>
    </recommendedName>
</protein>
<feature type="signal peptide" evidence="7">
    <location>
        <begin position="1"/>
        <end position="25"/>
    </location>
</feature>
<dbReference type="PRINTS" id="PR00738">
    <property type="entry name" value="GLHYDRLASE20"/>
</dbReference>
<dbReference type="Gene3D" id="3.20.20.80">
    <property type="entry name" value="Glycosidases"/>
    <property type="match status" value="2"/>
</dbReference>
<dbReference type="Pfam" id="PF00728">
    <property type="entry name" value="Glyco_hydro_20"/>
    <property type="match status" value="2"/>
</dbReference>
<feature type="chain" id="PRO_5035455665" description="beta-N-acetylhexosaminidase" evidence="7">
    <location>
        <begin position="26"/>
        <end position="465"/>
    </location>
</feature>
<feature type="domain" description="Beta-hexosaminidase eukaryotic type N-terminal" evidence="9">
    <location>
        <begin position="46"/>
        <end position="168"/>
    </location>
</feature>
<accession>A0A8K0NTZ2</accession>
<dbReference type="Proteomes" id="UP000792457">
    <property type="component" value="Unassembled WGS sequence"/>
</dbReference>
<dbReference type="InterPro" id="IPR015883">
    <property type="entry name" value="Glyco_hydro_20_cat"/>
</dbReference>
<dbReference type="InterPro" id="IPR017853">
    <property type="entry name" value="GH"/>
</dbReference>
<dbReference type="OrthoDB" id="428480at2759"/>
<evidence type="ECO:0000313" key="10">
    <source>
        <dbReference type="EMBL" id="KAG8221826.1"/>
    </source>
</evidence>
<dbReference type="GO" id="GO:0004563">
    <property type="term" value="F:beta-N-acetylhexosaminidase activity"/>
    <property type="evidence" value="ECO:0007669"/>
    <property type="project" value="UniProtKB-EC"/>
</dbReference>
<dbReference type="GO" id="GO:0016020">
    <property type="term" value="C:membrane"/>
    <property type="evidence" value="ECO:0007669"/>
    <property type="project" value="TreeGrafter"/>
</dbReference>
<evidence type="ECO:0000256" key="6">
    <source>
        <dbReference type="ARBA" id="ARBA00023295"/>
    </source>
</evidence>
<comment type="similarity">
    <text evidence="2">Belongs to the glycosyl hydrolase 20 family.</text>
</comment>
<feature type="domain" description="Glycoside hydrolase family 20 catalytic" evidence="8">
    <location>
        <begin position="192"/>
        <end position="248"/>
    </location>
</feature>
<evidence type="ECO:0000256" key="7">
    <source>
        <dbReference type="SAM" id="SignalP"/>
    </source>
</evidence>
<evidence type="ECO:0000256" key="1">
    <source>
        <dbReference type="ARBA" id="ARBA00001231"/>
    </source>
</evidence>
<keyword evidence="5" id="KW-0325">Glycoprotein</keyword>
<dbReference type="GO" id="GO:0005975">
    <property type="term" value="P:carbohydrate metabolic process"/>
    <property type="evidence" value="ECO:0007669"/>
    <property type="project" value="InterPro"/>
</dbReference>
<keyword evidence="11" id="KW-1185">Reference proteome</keyword>
<dbReference type="Pfam" id="PF14845">
    <property type="entry name" value="Glycohydro_20b2"/>
    <property type="match status" value="1"/>
</dbReference>
<name>A0A8K0NTZ2_LADFU</name>
<dbReference type="EC" id="3.2.1.52" evidence="3"/>
<dbReference type="SUPFAM" id="SSF55545">
    <property type="entry name" value="beta-N-acetylhexosaminidase-like domain"/>
    <property type="match status" value="1"/>
</dbReference>
<dbReference type="InterPro" id="IPR025705">
    <property type="entry name" value="Beta_hexosaminidase_sua/sub"/>
</dbReference>
<dbReference type="GO" id="GO:0005764">
    <property type="term" value="C:lysosome"/>
    <property type="evidence" value="ECO:0007669"/>
    <property type="project" value="TreeGrafter"/>
</dbReference>
<evidence type="ECO:0000256" key="3">
    <source>
        <dbReference type="ARBA" id="ARBA00012663"/>
    </source>
</evidence>
<evidence type="ECO:0000256" key="5">
    <source>
        <dbReference type="ARBA" id="ARBA00023180"/>
    </source>
</evidence>
<evidence type="ECO:0000259" key="9">
    <source>
        <dbReference type="Pfam" id="PF14845"/>
    </source>
</evidence>
<dbReference type="GO" id="GO:0006689">
    <property type="term" value="P:ganglioside catabolic process"/>
    <property type="evidence" value="ECO:0007669"/>
    <property type="project" value="TreeGrafter"/>
</dbReference>
<reference evidence="10" key="1">
    <citation type="submission" date="2013-04" db="EMBL/GenBank/DDBJ databases">
        <authorList>
            <person name="Qu J."/>
            <person name="Murali S.C."/>
            <person name="Bandaranaike D."/>
            <person name="Bellair M."/>
            <person name="Blankenburg K."/>
            <person name="Chao H."/>
            <person name="Dinh H."/>
            <person name="Doddapaneni H."/>
            <person name="Downs B."/>
            <person name="Dugan-Rocha S."/>
            <person name="Elkadiri S."/>
            <person name="Gnanaolivu R.D."/>
            <person name="Hernandez B."/>
            <person name="Javaid M."/>
            <person name="Jayaseelan J.C."/>
            <person name="Lee S."/>
            <person name="Li M."/>
            <person name="Ming W."/>
            <person name="Munidasa M."/>
            <person name="Muniz J."/>
            <person name="Nguyen L."/>
            <person name="Ongeri F."/>
            <person name="Osuji N."/>
            <person name="Pu L.-L."/>
            <person name="Puazo M."/>
            <person name="Qu C."/>
            <person name="Quiroz J."/>
            <person name="Raj R."/>
            <person name="Weissenberger G."/>
            <person name="Xin Y."/>
            <person name="Zou X."/>
            <person name="Han Y."/>
            <person name="Richards S."/>
            <person name="Worley K."/>
            <person name="Muzny D."/>
            <person name="Gibbs R."/>
        </authorList>
    </citation>
    <scope>NUCLEOTIDE SEQUENCE</scope>
    <source>
        <strain evidence="10">Sampled in the wild</strain>
    </source>
</reference>
<dbReference type="SUPFAM" id="SSF51445">
    <property type="entry name" value="(Trans)glycosidases"/>
    <property type="match status" value="1"/>
</dbReference>
<keyword evidence="4" id="KW-0378">Hydrolase</keyword>
<evidence type="ECO:0000256" key="4">
    <source>
        <dbReference type="ARBA" id="ARBA00022801"/>
    </source>
</evidence>
<dbReference type="PIRSF" id="PIRSF001093">
    <property type="entry name" value="B-hxosamndse_ab_euk"/>
    <property type="match status" value="1"/>
</dbReference>
<comment type="caution">
    <text evidence="10">The sequence shown here is derived from an EMBL/GenBank/DDBJ whole genome shotgun (WGS) entry which is preliminary data.</text>
</comment>
<dbReference type="InterPro" id="IPR029018">
    <property type="entry name" value="Hex-like_dom2"/>
</dbReference>
<comment type="catalytic activity">
    <reaction evidence="1">
        <text>Hydrolysis of terminal non-reducing N-acetyl-D-hexosamine residues in N-acetyl-beta-D-hexosaminides.</text>
        <dbReference type="EC" id="3.2.1.52"/>
    </reaction>
</comment>
<sequence>MSAHRLFSAILQVILICALAYIGDGWRYDGIGVAPGPTVTPTRGQVWPKPLKRTESDNYLVVRASLFNFKVTGHDCDLLQEAFSRYYSILSTASRRRPSRSGRNKPWRRDVNFVGFLESLKVELSSPCESRPHAGMSESYDLHISKDGSWLSSKSVWGILRGLETFVQTVVPSPDGSALIVKESETSDSPRYAHRGLLLDTSRHYLPVRSILRTLDAMEASKLNVFHWHIVDDQAFPYQSARFPELRRSNPDINDFMNANNLTGDYAGLEEYYVQKLVDMVKQFNISNIVWQEVFDNGVRIEPDTVVQVWIPRDSQKEMSRVTAKGYRVLLSSCWYLDSLSSGGDWQKFYECDPENFPGTAEQKELVLGGETCMWGEVVDWTNLESRVWPRACAAAEKLWTSPDAFQHTARSTIHRSDWYERSRLSNYDISEVAARLEEHRCRLLQRGIQAQPPNGAGFCPGERW</sequence>
<proteinExistence type="inferred from homology"/>
<keyword evidence="7" id="KW-0732">Signal</keyword>
<dbReference type="GO" id="GO:0030203">
    <property type="term" value="P:glycosaminoglycan metabolic process"/>
    <property type="evidence" value="ECO:0007669"/>
    <property type="project" value="TreeGrafter"/>
</dbReference>
<organism evidence="10 11">
    <name type="scientific">Ladona fulva</name>
    <name type="common">Scarce chaser dragonfly</name>
    <name type="synonym">Libellula fulva</name>
    <dbReference type="NCBI Taxonomy" id="123851"/>
    <lineage>
        <taxon>Eukaryota</taxon>
        <taxon>Metazoa</taxon>
        <taxon>Ecdysozoa</taxon>
        <taxon>Arthropoda</taxon>
        <taxon>Hexapoda</taxon>
        <taxon>Insecta</taxon>
        <taxon>Pterygota</taxon>
        <taxon>Palaeoptera</taxon>
        <taxon>Odonata</taxon>
        <taxon>Epiprocta</taxon>
        <taxon>Anisoptera</taxon>
        <taxon>Libelluloidea</taxon>
        <taxon>Libellulidae</taxon>
        <taxon>Ladona</taxon>
    </lineage>
</organism>
<dbReference type="PANTHER" id="PTHR22600">
    <property type="entry name" value="BETA-HEXOSAMINIDASE"/>
    <property type="match status" value="1"/>
</dbReference>
<dbReference type="AlphaFoldDB" id="A0A8K0NTZ2"/>
<dbReference type="EMBL" id="KZ308114">
    <property type="protein sequence ID" value="KAG8221826.1"/>
    <property type="molecule type" value="Genomic_DNA"/>
</dbReference>
<reference evidence="10" key="2">
    <citation type="submission" date="2017-10" db="EMBL/GenBank/DDBJ databases">
        <title>Ladona fulva Genome sequencing and assembly.</title>
        <authorList>
            <person name="Murali S."/>
            <person name="Richards S."/>
            <person name="Bandaranaike D."/>
            <person name="Bellair M."/>
            <person name="Blankenburg K."/>
            <person name="Chao H."/>
            <person name="Dinh H."/>
            <person name="Doddapaneni H."/>
            <person name="Dugan-Rocha S."/>
            <person name="Elkadiri S."/>
            <person name="Gnanaolivu R."/>
            <person name="Hernandez B."/>
            <person name="Skinner E."/>
            <person name="Javaid M."/>
            <person name="Lee S."/>
            <person name="Li M."/>
            <person name="Ming W."/>
            <person name="Munidasa M."/>
            <person name="Muniz J."/>
            <person name="Nguyen L."/>
            <person name="Hughes D."/>
            <person name="Osuji N."/>
            <person name="Pu L.-L."/>
            <person name="Puazo M."/>
            <person name="Qu C."/>
            <person name="Quiroz J."/>
            <person name="Raj R."/>
            <person name="Weissenberger G."/>
            <person name="Xin Y."/>
            <person name="Zou X."/>
            <person name="Han Y."/>
            <person name="Worley K."/>
            <person name="Muzny D."/>
            <person name="Gibbs R."/>
        </authorList>
    </citation>
    <scope>NUCLEOTIDE SEQUENCE</scope>
    <source>
        <strain evidence="10">Sampled in the wild</strain>
    </source>
</reference>
<gene>
    <name evidence="10" type="ORF">J437_LFUL003460</name>
</gene>
<evidence type="ECO:0000313" key="11">
    <source>
        <dbReference type="Proteomes" id="UP000792457"/>
    </source>
</evidence>
<evidence type="ECO:0000256" key="2">
    <source>
        <dbReference type="ARBA" id="ARBA00006285"/>
    </source>
</evidence>
<dbReference type="PANTHER" id="PTHR22600:SF21">
    <property type="entry name" value="BETA-HEXOSAMINIDASE A"/>
    <property type="match status" value="1"/>
</dbReference>